<dbReference type="EMBL" id="OM634653">
    <property type="protein sequence ID" value="UNH58470.1"/>
    <property type="molecule type" value="Genomic_DNA"/>
</dbReference>
<reference evidence="1" key="1">
    <citation type="submission" date="2022-02" db="EMBL/GenBank/DDBJ databases">
        <authorList>
            <person name="Nazir A."/>
            <person name="Chen Y."/>
            <person name="Liu Y."/>
        </authorList>
    </citation>
    <scope>NUCLEOTIDE SEQUENCE</scope>
</reference>
<evidence type="ECO:0000313" key="1">
    <source>
        <dbReference type="EMBL" id="UNH58470.1"/>
    </source>
</evidence>
<organism evidence="1 2">
    <name type="scientific">Bacillus phage vB_BsuS_PJN02</name>
    <dbReference type="NCBI Taxonomy" id="2920374"/>
    <lineage>
        <taxon>Viruses</taxon>
        <taxon>Duplodnaviria</taxon>
        <taxon>Heunggongvirae</taxon>
        <taxon>Uroviricota</taxon>
        <taxon>Caudoviricetes</taxon>
        <taxon>Heleneionescovirinae</taxon>
        <taxon>Zhangjivirus</taxon>
        <taxon>Zhangjivirus PJN02</taxon>
    </lineage>
</organism>
<protein>
    <submittedName>
        <fullName evidence="1">Uncharacterized protein</fullName>
    </submittedName>
</protein>
<dbReference type="Proteomes" id="UP000829276">
    <property type="component" value="Segment"/>
</dbReference>
<evidence type="ECO:0000313" key="2">
    <source>
        <dbReference type="Proteomes" id="UP000829276"/>
    </source>
</evidence>
<sequence length="71" mass="8673">MKKEWEFIHKVNQYAGDDMQYIRSNNFVDVAIHKRVGEEVINKVKNDFYSFGFEMEIRESDKVIRMLLKWK</sequence>
<keyword evidence="2" id="KW-1185">Reference proteome</keyword>
<proteinExistence type="predicted"/>
<name>A0AC61TRZ7_9CAUD</name>
<accession>A0AC61TRZ7</accession>